<dbReference type="Proteomes" id="UP000241566">
    <property type="component" value="Unassembled WGS sequence"/>
</dbReference>
<keyword evidence="2" id="KW-1185">Reference proteome</keyword>
<proteinExistence type="predicted"/>
<name>A0ABX5GFN8_PHOLE</name>
<sequence>MLFFELKMHMEQEEDLAERDHIHKFYYGSRNARFYFCEKIADKLQNYFDQCFYIADLNSTKITQEQRFDLMDKVKVAKALSVEIEKLISEDIKLSD</sequence>
<comment type="caution">
    <text evidence="1">The sequence shown here is derived from an EMBL/GenBank/DDBJ whole genome shotgun (WGS) entry which is preliminary data.</text>
</comment>
<organism evidence="1 2">
    <name type="scientific">Photobacterium leiognathi</name>
    <dbReference type="NCBI Taxonomy" id="553611"/>
    <lineage>
        <taxon>Bacteria</taxon>
        <taxon>Pseudomonadati</taxon>
        <taxon>Pseudomonadota</taxon>
        <taxon>Gammaproteobacteria</taxon>
        <taxon>Vibrionales</taxon>
        <taxon>Vibrionaceae</taxon>
        <taxon>Photobacterium</taxon>
    </lineage>
</organism>
<reference evidence="1 2" key="1">
    <citation type="submission" date="2018-01" db="EMBL/GenBank/DDBJ databases">
        <title>Whole genome sequencing of Histamine producing bacteria.</title>
        <authorList>
            <person name="Butler K."/>
        </authorList>
    </citation>
    <scope>NUCLEOTIDE SEQUENCE [LARGE SCALE GENOMIC DNA]</scope>
    <source>
        <strain evidence="1 2">ATCC 25521</strain>
    </source>
</reference>
<gene>
    <name evidence="1" type="ORF">CTM94_11230</name>
</gene>
<protein>
    <recommendedName>
        <fullName evidence="3">HEPN domain-containing protein</fullName>
    </recommendedName>
</protein>
<evidence type="ECO:0008006" key="3">
    <source>
        <dbReference type="Google" id="ProtNLM"/>
    </source>
</evidence>
<dbReference type="EMBL" id="PYOI01000014">
    <property type="protein sequence ID" value="PSV82012.1"/>
    <property type="molecule type" value="Genomic_DNA"/>
</dbReference>
<evidence type="ECO:0000313" key="1">
    <source>
        <dbReference type="EMBL" id="PSV82012.1"/>
    </source>
</evidence>
<accession>A0ABX5GFN8</accession>
<evidence type="ECO:0000313" key="2">
    <source>
        <dbReference type="Proteomes" id="UP000241566"/>
    </source>
</evidence>